<comment type="caution">
    <text evidence="1">The sequence shown here is derived from an EMBL/GenBank/DDBJ whole genome shotgun (WGS) entry which is preliminary data.</text>
</comment>
<name>W2ZGY5_PHYNI</name>
<dbReference type="Proteomes" id="UP000018948">
    <property type="component" value="Unassembled WGS sequence"/>
</dbReference>
<gene>
    <name evidence="1" type="ORF">F442_08167</name>
</gene>
<evidence type="ECO:0000313" key="1">
    <source>
        <dbReference type="EMBL" id="ETP45449.1"/>
    </source>
</evidence>
<reference evidence="1 2" key="1">
    <citation type="submission" date="2013-11" db="EMBL/GenBank/DDBJ databases">
        <title>The Genome Sequence of Phytophthora parasitica P10297.</title>
        <authorList>
            <consortium name="The Broad Institute Genomics Platform"/>
            <person name="Russ C."/>
            <person name="Tyler B."/>
            <person name="Panabieres F."/>
            <person name="Shan W."/>
            <person name="Tripathy S."/>
            <person name="Grunwald N."/>
            <person name="Machado M."/>
            <person name="Johnson C.S."/>
            <person name="Walker B."/>
            <person name="Young S.K."/>
            <person name="Zeng Q."/>
            <person name="Gargeya S."/>
            <person name="Fitzgerald M."/>
            <person name="Haas B."/>
            <person name="Abouelleil A."/>
            <person name="Allen A.W."/>
            <person name="Alvarado L."/>
            <person name="Arachchi H.M."/>
            <person name="Berlin A.M."/>
            <person name="Chapman S.B."/>
            <person name="Gainer-Dewar J."/>
            <person name="Goldberg J."/>
            <person name="Griggs A."/>
            <person name="Gujja S."/>
            <person name="Hansen M."/>
            <person name="Howarth C."/>
            <person name="Imamovic A."/>
            <person name="Ireland A."/>
            <person name="Larimer J."/>
            <person name="McCowan C."/>
            <person name="Murphy C."/>
            <person name="Pearson M."/>
            <person name="Poon T.W."/>
            <person name="Priest M."/>
            <person name="Roberts A."/>
            <person name="Saif S."/>
            <person name="Shea T."/>
            <person name="Sisk P."/>
            <person name="Sykes S."/>
            <person name="Wortman J."/>
            <person name="Nusbaum C."/>
            <person name="Birren B."/>
        </authorList>
    </citation>
    <scope>NUCLEOTIDE SEQUENCE [LARGE SCALE GENOMIC DNA]</scope>
    <source>
        <strain evidence="1 2">P10297</strain>
    </source>
</reference>
<evidence type="ECO:0000313" key="2">
    <source>
        <dbReference type="Proteomes" id="UP000018948"/>
    </source>
</evidence>
<sequence>MKRELTDLRQRVSSPMPIENKTDNFRVRVSTYSDNGSGCLHLIRWFCEVNISMRLGSCLLSSHVYVFCKLTE</sequence>
<proteinExistence type="predicted"/>
<organism evidence="1 2">
    <name type="scientific">Phytophthora nicotianae P10297</name>
    <dbReference type="NCBI Taxonomy" id="1317064"/>
    <lineage>
        <taxon>Eukaryota</taxon>
        <taxon>Sar</taxon>
        <taxon>Stramenopiles</taxon>
        <taxon>Oomycota</taxon>
        <taxon>Peronosporomycetes</taxon>
        <taxon>Peronosporales</taxon>
        <taxon>Peronosporaceae</taxon>
        <taxon>Phytophthora</taxon>
    </lineage>
</organism>
<accession>W2ZGY5</accession>
<dbReference type="AlphaFoldDB" id="W2ZGY5"/>
<protein>
    <submittedName>
        <fullName evidence="1">Uncharacterized protein</fullName>
    </submittedName>
</protein>
<dbReference type="EMBL" id="ANIY01001708">
    <property type="protein sequence ID" value="ETP45449.1"/>
    <property type="molecule type" value="Genomic_DNA"/>
</dbReference>